<dbReference type="Pfam" id="PF04265">
    <property type="entry name" value="TPK_B1_binding"/>
    <property type="match status" value="1"/>
</dbReference>
<gene>
    <name evidence="7" type="ORF">SAMN04487931_101156</name>
</gene>
<evidence type="ECO:0000256" key="2">
    <source>
        <dbReference type="ARBA" id="ARBA00022741"/>
    </source>
</evidence>
<organism evidence="7 8">
    <name type="scientific">Desulfobacula phenolica</name>
    <dbReference type="NCBI Taxonomy" id="90732"/>
    <lineage>
        <taxon>Bacteria</taxon>
        <taxon>Pseudomonadati</taxon>
        <taxon>Thermodesulfobacteriota</taxon>
        <taxon>Desulfobacteria</taxon>
        <taxon>Desulfobacterales</taxon>
        <taxon>Desulfobacteraceae</taxon>
        <taxon>Desulfobacula</taxon>
    </lineage>
</organism>
<sequence>MKCVIIANGDFEYTNDIARVIADAQLIICADGGAGHLKALNILPHVMIGDFDSVHPNDKQFFKEQNVKTLPFPSRKNQTDSELCVSYALENNATDITLLGVTGTRLDHTLGNIFLLKKLARQNIPARIINQHNQIHMVTAFIELKGQPGDLLSVIPITEKATGVTLTGLEYPLTNAAMEMGSSLGISNCFKETTATVSIKKGILIVTKSKD</sequence>
<name>A0A1H2DMT2_9BACT</name>
<proteinExistence type="predicted"/>
<dbReference type="GO" id="GO:0030975">
    <property type="term" value="F:thiamine binding"/>
    <property type="evidence" value="ECO:0007669"/>
    <property type="project" value="InterPro"/>
</dbReference>
<dbReference type="InterPro" id="IPR036759">
    <property type="entry name" value="TPK_catalytic_sf"/>
</dbReference>
<keyword evidence="3 7" id="KW-0418">Kinase</keyword>
<dbReference type="Pfam" id="PF04263">
    <property type="entry name" value="TPK_catalytic"/>
    <property type="match status" value="1"/>
</dbReference>
<dbReference type="Proteomes" id="UP000199608">
    <property type="component" value="Unassembled WGS sequence"/>
</dbReference>
<dbReference type="GO" id="GO:0016301">
    <property type="term" value="F:kinase activity"/>
    <property type="evidence" value="ECO:0007669"/>
    <property type="project" value="UniProtKB-KW"/>
</dbReference>
<dbReference type="RefSeq" id="WP_092229484.1">
    <property type="nucleotide sequence ID" value="NZ_FNLL01000001.1"/>
</dbReference>
<dbReference type="SUPFAM" id="SSF63999">
    <property type="entry name" value="Thiamin pyrophosphokinase, catalytic domain"/>
    <property type="match status" value="1"/>
</dbReference>
<dbReference type="EMBL" id="FNLL01000001">
    <property type="protein sequence ID" value="SDT84195.1"/>
    <property type="molecule type" value="Genomic_DNA"/>
</dbReference>
<dbReference type="PANTHER" id="PTHR41299:SF1">
    <property type="entry name" value="THIAMINE PYROPHOSPHOKINASE"/>
    <property type="match status" value="1"/>
</dbReference>
<keyword evidence="2" id="KW-0547">Nucleotide-binding</keyword>
<dbReference type="InterPro" id="IPR006282">
    <property type="entry name" value="Thi_PPkinase"/>
</dbReference>
<dbReference type="InterPro" id="IPR053149">
    <property type="entry name" value="TPK"/>
</dbReference>
<dbReference type="SUPFAM" id="SSF63862">
    <property type="entry name" value="Thiamin pyrophosphokinase, substrate-binding domain"/>
    <property type="match status" value="1"/>
</dbReference>
<dbReference type="InterPro" id="IPR007371">
    <property type="entry name" value="TPK_catalytic"/>
</dbReference>
<dbReference type="PANTHER" id="PTHR41299">
    <property type="entry name" value="THIAMINE PYROPHOSPHOKINASE"/>
    <property type="match status" value="1"/>
</dbReference>
<reference evidence="8" key="1">
    <citation type="submission" date="2016-10" db="EMBL/GenBank/DDBJ databases">
        <authorList>
            <person name="Varghese N."/>
            <person name="Submissions S."/>
        </authorList>
    </citation>
    <scope>NUCLEOTIDE SEQUENCE [LARGE SCALE GENOMIC DNA]</scope>
    <source>
        <strain evidence="8">DSM 3384</strain>
    </source>
</reference>
<dbReference type="GO" id="GO:0005524">
    <property type="term" value="F:ATP binding"/>
    <property type="evidence" value="ECO:0007669"/>
    <property type="project" value="UniProtKB-KW"/>
</dbReference>
<dbReference type="Gene3D" id="3.40.50.10240">
    <property type="entry name" value="Thiamin pyrophosphokinase, catalytic domain"/>
    <property type="match status" value="1"/>
</dbReference>
<keyword evidence="8" id="KW-1185">Reference proteome</keyword>
<keyword evidence="4" id="KW-0067">ATP-binding</keyword>
<dbReference type="InterPro" id="IPR036371">
    <property type="entry name" value="TPK_B1-bd_sf"/>
</dbReference>
<dbReference type="GO" id="GO:0009229">
    <property type="term" value="P:thiamine diphosphate biosynthetic process"/>
    <property type="evidence" value="ECO:0007669"/>
    <property type="project" value="InterPro"/>
</dbReference>
<dbReference type="InterPro" id="IPR007373">
    <property type="entry name" value="Thiamin_PyroPKinase_B1-bd"/>
</dbReference>
<dbReference type="EC" id="2.7.6.2" evidence="5"/>
<feature type="domain" description="Thiamin pyrophosphokinase thiamin-binding" evidence="6">
    <location>
        <begin position="146"/>
        <end position="205"/>
    </location>
</feature>
<dbReference type="GO" id="GO:0004788">
    <property type="term" value="F:thiamine diphosphokinase activity"/>
    <property type="evidence" value="ECO:0007669"/>
    <property type="project" value="UniProtKB-UniRule"/>
</dbReference>
<evidence type="ECO:0000313" key="8">
    <source>
        <dbReference type="Proteomes" id="UP000199608"/>
    </source>
</evidence>
<evidence type="ECO:0000256" key="1">
    <source>
        <dbReference type="ARBA" id="ARBA00022679"/>
    </source>
</evidence>
<evidence type="ECO:0000259" key="6">
    <source>
        <dbReference type="SMART" id="SM00983"/>
    </source>
</evidence>
<evidence type="ECO:0000256" key="3">
    <source>
        <dbReference type="ARBA" id="ARBA00022777"/>
    </source>
</evidence>
<dbReference type="GO" id="GO:0006772">
    <property type="term" value="P:thiamine metabolic process"/>
    <property type="evidence" value="ECO:0007669"/>
    <property type="project" value="UniProtKB-UniRule"/>
</dbReference>
<dbReference type="AlphaFoldDB" id="A0A1H2DMT2"/>
<evidence type="ECO:0000313" key="7">
    <source>
        <dbReference type="EMBL" id="SDT84195.1"/>
    </source>
</evidence>
<accession>A0A1H2DMT2</accession>
<keyword evidence="1" id="KW-0808">Transferase</keyword>
<dbReference type="CDD" id="cd07995">
    <property type="entry name" value="TPK"/>
    <property type="match status" value="1"/>
</dbReference>
<evidence type="ECO:0000256" key="5">
    <source>
        <dbReference type="NCBIfam" id="TIGR01378"/>
    </source>
</evidence>
<protein>
    <recommendedName>
        <fullName evidence="5">Thiamine diphosphokinase</fullName>
        <ecNumber evidence="5">2.7.6.2</ecNumber>
    </recommendedName>
</protein>
<evidence type="ECO:0000256" key="4">
    <source>
        <dbReference type="ARBA" id="ARBA00022840"/>
    </source>
</evidence>
<dbReference type="SMART" id="SM00983">
    <property type="entry name" value="TPK_B1_binding"/>
    <property type="match status" value="1"/>
</dbReference>
<dbReference type="NCBIfam" id="TIGR01378">
    <property type="entry name" value="thi_PPkinase"/>
    <property type="match status" value="1"/>
</dbReference>